<comment type="caution">
    <text evidence="2">The sequence shown here is derived from an EMBL/GenBank/DDBJ whole genome shotgun (WGS) entry which is preliminary data.</text>
</comment>
<reference evidence="3" key="1">
    <citation type="submission" date="2023-07" db="EMBL/GenBank/DDBJ databases">
        <title>Novel Mycoplasma species identified in domestic and wild animals.</title>
        <authorList>
            <person name="Volokhov D.V."/>
            <person name="Furtak V.A."/>
            <person name="Zagorodnyaya T.A."/>
        </authorList>
    </citation>
    <scope>NUCLEOTIDE SEQUENCE [LARGE SCALE GENOMIC DNA]</scope>
    <source>
        <strain evidence="3">92-19</strain>
    </source>
</reference>
<gene>
    <name evidence="2" type="ORF">N7603_02025</name>
</gene>
<name>A0ABT2PXJ7_9MOLU</name>
<evidence type="ECO:0000313" key="3">
    <source>
        <dbReference type="Proteomes" id="UP001209076"/>
    </source>
</evidence>
<evidence type="ECO:0000259" key="1">
    <source>
        <dbReference type="Pfam" id="PF12957"/>
    </source>
</evidence>
<evidence type="ECO:0000313" key="2">
    <source>
        <dbReference type="EMBL" id="MCU0104432.1"/>
    </source>
</evidence>
<sequence length="103" mass="12017">MRIFENQDETKYAMLFKTDGTLRRISPKDEYFTLKELQSLVGGLIELYPIRYNNHLIVCNEEGLILGLPINNLFKQYTGITLVGDILLCPEAIFEEPQERYDE</sequence>
<dbReference type="EMBL" id="JAOEGN010000003">
    <property type="protein sequence ID" value="MCU0104432.1"/>
    <property type="molecule type" value="Genomic_DNA"/>
</dbReference>
<organism evidence="2 3">
    <name type="scientific">Paracholeplasma vituli</name>
    <dbReference type="NCBI Taxonomy" id="69473"/>
    <lineage>
        <taxon>Bacteria</taxon>
        <taxon>Bacillati</taxon>
        <taxon>Mycoplasmatota</taxon>
        <taxon>Mollicutes</taxon>
        <taxon>Acholeplasmatales</taxon>
        <taxon>Acholeplasmataceae</taxon>
        <taxon>Paracholeplasma</taxon>
    </lineage>
</organism>
<dbReference type="Proteomes" id="UP001209076">
    <property type="component" value="Unassembled WGS sequence"/>
</dbReference>
<keyword evidence="3" id="KW-1185">Reference proteome</keyword>
<dbReference type="InterPro" id="IPR024559">
    <property type="entry name" value="DUF3846"/>
</dbReference>
<feature type="domain" description="DUF3846" evidence="1">
    <location>
        <begin position="29"/>
        <end position="89"/>
    </location>
</feature>
<dbReference type="RefSeq" id="WP_262095665.1">
    <property type="nucleotide sequence ID" value="NZ_JAOEGN010000003.1"/>
</dbReference>
<protein>
    <submittedName>
        <fullName evidence="2">DUF3846 domain-containing protein</fullName>
    </submittedName>
</protein>
<proteinExistence type="predicted"/>
<accession>A0ABT2PXJ7</accession>
<dbReference type="Pfam" id="PF12957">
    <property type="entry name" value="DUF3846"/>
    <property type="match status" value="1"/>
</dbReference>